<reference evidence="2" key="1">
    <citation type="journal article" date="2018" name="BMC Genomics">
        <title>The complete and fully assembled genome sequence of Aeromonas salmonicida subsp. pectinolytica and its comparative analysis with other Aeromonas species: investigation of the mobilome in environmental and pathogenic strains.</title>
        <authorList>
            <person name="Pfeiffer F."/>
            <person name="Zamora-Lagos M.A."/>
            <person name="Blettinger M."/>
            <person name="Yeroslaviz A."/>
            <person name="Dahl A."/>
            <person name="Gruber S."/>
            <person name="Habermann B.H."/>
        </authorList>
    </citation>
    <scope>NUCLEOTIDE SEQUENCE [LARGE SCALE GENOMIC DNA]</scope>
    <source>
        <strain evidence="2">34mel</strain>
    </source>
</reference>
<evidence type="ECO:0000313" key="1">
    <source>
        <dbReference type="EMBL" id="ATP09205.1"/>
    </source>
</evidence>
<dbReference type="EMBL" id="CP022426">
    <property type="protein sequence ID" value="ATP09205.1"/>
    <property type="molecule type" value="Genomic_DNA"/>
</dbReference>
<proteinExistence type="predicted"/>
<accession>A0A2D1QG29</accession>
<protein>
    <submittedName>
        <fullName evidence="1">Uncharacterized protein</fullName>
    </submittedName>
</protein>
<sequence>MSRSRRKPPMFGYTTATSEAEDKRIWHKRWRAQLRGQLSHDATTDDFLPILQCAVSSPWNMDKDGKSWFSPRQQRRQAEQFLPLQGLSTSDAQRAVVRQLAKWRSK</sequence>
<dbReference type="AlphaFoldDB" id="A0A2D1QG29"/>
<dbReference type="Proteomes" id="UP000222916">
    <property type="component" value="Chromosome"/>
</dbReference>
<name>A0A2D1QG29_AERSA</name>
<evidence type="ECO:0000313" key="2">
    <source>
        <dbReference type="Proteomes" id="UP000222916"/>
    </source>
</evidence>
<organism evidence="1 2">
    <name type="scientific">Aeromonas salmonicida subsp. pectinolytica 34mel</name>
    <dbReference type="NCBI Taxonomy" id="1324960"/>
    <lineage>
        <taxon>Bacteria</taxon>
        <taxon>Pseudomonadati</taxon>
        <taxon>Pseudomonadota</taxon>
        <taxon>Gammaproteobacteria</taxon>
        <taxon>Aeromonadales</taxon>
        <taxon>Aeromonadaceae</taxon>
        <taxon>Aeromonas</taxon>
    </lineage>
</organism>
<gene>
    <name evidence="1" type="ORF">Asalp_20060</name>
</gene>